<reference evidence="3 4" key="1">
    <citation type="submission" date="2018-11" db="EMBL/GenBank/DDBJ databases">
        <title>Sequencing the genomes of 1000 actinobacteria strains.</title>
        <authorList>
            <person name="Klenk H.-P."/>
        </authorList>
    </citation>
    <scope>NUCLEOTIDE SEQUENCE [LARGE SCALE GENOMIC DNA]</scope>
    <source>
        <strain evidence="3 4">DSM 43634</strain>
    </source>
</reference>
<proteinExistence type="inferred from homology"/>
<dbReference type="Pfam" id="PF12697">
    <property type="entry name" value="Abhydrolase_6"/>
    <property type="match status" value="1"/>
</dbReference>
<evidence type="ECO:0000259" key="2">
    <source>
        <dbReference type="Pfam" id="PF12697"/>
    </source>
</evidence>
<dbReference type="SUPFAM" id="SSF53474">
    <property type="entry name" value="alpha/beta-Hydrolases"/>
    <property type="match status" value="1"/>
</dbReference>
<dbReference type="PANTHER" id="PTHR43039">
    <property type="entry name" value="ESTERASE-RELATED"/>
    <property type="match status" value="1"/>
</dbReference>
<dbReference type="Gene3D" id="3.40.50.1820">
    <property type="entry name" value="alpha/beta hydrolase"/>
    <property type="match status" value="1"/>
</dbReference>
<accession>A0A3N1GH92</accession>
<organism evidence="3 4">
    <name type="scientific">Couchioplanes caeruleus</name>
    <dbReference type="NCBI Taxonomy" id="56438"/>
    <lineage>
        <taxon>Bacteria</taxon>
        <taxon>Bacillati</taxon>
        <taxon>Actinomycetota</taxon>
        <taxon>Actinomycetes</taxon>
        <taxon>Micromonosporales</taxon>
        <taxon>Micromonosporaceae</taxon>
        <taxon>Couchioplanes</taxon>
    </lineage>
</organism>
<sequence>MGDGPESYGDPVVTPDMNTTQRHAIHELGRPDGQPMLFAHGYGCDQNMWRFVAPEFADTHRVVLFDHVGAGRSDLRAYDDRRYSTLDGYASDVLEIVHDLHLRDVIFVGHSVSAMIGVLAAIREPERFAKLVLVGPSPRYIDDGDYVGGFGRADIEAMLESLDSNYLGWSSAMVPVIMGNPDRPELGRELTNSFCATDPEIAKKFACVTFLSDNRDDLPKLRTPALILQCADDVIASSVVGDYVHEHLAGSTLVAMNATGHCPNLSAPAETVAAIKAYI</sequence>
<comment type="caution">
    <text evidence="3">The sequence shown here is derived from an EMBL/GenBank/DDBJ whole genome shotgun (WGS) entry which is preliminary data.</text>
</comment>
<dbReference type="EMBL" id="RJKL01000001">
    <property type="protein sequence ID" value="ROP29642.1"/>
    <property type="molecule type" value="Genomic_DNA"/>
</dbReference>
<dbReference type="AlphaFoldDB" id="A0A3N1GH92"/>
<dbReference type="Proteomes" id="UP000271683">
    <property type="component" value="Unassembled WGS sequence"/>
</dbReference>
<dbReference type="InterPro" id="IPR000073">
    <property type="entry name" value="AB_hydrolase_1"/>
</dbReference>
<protein>
    <submittedName>
        <fullName evidence="3">Sigma-B regulation protein RsbQ</fullName>
    </submittedName>
</protein>
<dbReference type="GO" id="GO:0003824">
    <property type="term" value="F:catalytic activity"/>
    <property type="evidence" value="ECO:0007669"/>
    <property type="project" value="UniProtKB-ARBA"/>
</dbReference>
<dbReference type="PRINTS" id="PR00111">
    <property type="entry name" value="ABHYDROLASE"/>
</dbReference>
<name>A0A3N1GH92_9ACTN</name>
<evidence type="ECO:0000313" key="4">
    <source>
        <dbReference type="Proteomes" id="UP000271683"/>
    </source>
</evidence>
<dbReference type="InterPro" id="IPR029058">
    <property type="entry name" value="AB_hydrolase_fold"/>
</dbReference>
<comment type="similarity">
    <text evidence="1">Belongs to the AB hydrolase superfamily.</text>
</comment>
<feature type="domain" description="AB hydrolase-1" evidence="2">
    <location>
        <begin position="37"/>
        <end position="274"/>
    </location>
</feature>
<gene>
    <name evidence="3" type="ORF">EDD30_2444</name>
</gene>
<evidence type="ECO:0000256" key="1">
    <source>
        <dbReference type="ARBA" id="ARBA00008645"/>
    </source>
</evidence>
<evidence type="ECO:0000313" key="3">
    <source>
        <dbReference type="EMBL" id="ROP29642.1"/>
    </source>
</evidence>